<dbReference type="InterPro" id="IPR036388">
    <property type="entry name" value="WH-like_DNA-bd_sf"/>
</dbReference>
<dbReference type="PANTHER" id="PTHR33602">
    <property type="entry name" value="REGULATORY PROTEIN RECX FAMILY PROTEIN"/>
    <property type="match status" value="1"/>
</dbReference>
<dbReference type="InterPro" id="IPR003783">
    <property type="entry name" value="Regulatory_RecX"/>
</dbReference>
<comment type="subcellular location">
    <subcellularLocation>
        <location evidence="1 5">Cytoplasm</location>
    </subcellularLocation>
</comment>
<comment type="function">
    <text evidence="5">Modulates RecA activity.</text>
</comment>
<evidence type="ECO:0000313" key="8">
    <source>
        <dbReference type="Proteomes" id="UP000179024"/>
    </source>
</evidence>
<organism evidence="7 8">
    <name type="scientific">Candidatus Roizmanbacteria bacterium RIFCSPHIGHO2_12_FULL_44_10</name>
    <dbReference type="NCBI Taxonomy" id="1802054"/>
    <lineage>
        <taxon>Bacteria</taxon>
        <taxon>Candidatus Roizmaniibacteriota</taxon>
    </lineage>
</organism>
<dbReference type="GO" id="GO:0006282">
    <property type="term" value="P:regulation of DNA repair"/>
    <property type="evidence" value="ECO:0007669"/>
    <property type="project" value="UniProtKB-UniRule"/>
</dbReference>
<proteinExistence type="inferred from homology"/>
<dbReference type="EMBL" id="MGAE01000057">
    <property type="protein sequence ID" value="OGK38452.1"/>
    <property type="molecule type" value="Genomic_DNA"/>
</dbReference>
<dbReference type="PANTHER" id="PTHR33602:SF1">
    <property type="entry name" value="REGULATORY PROTEIN RECX FAMILY PROTEIN"/>
    <property type="match status" value="1"/>
</dbReference>
<comment type="caution">
    <text evidence="7">The sequence shown here is derived from an EMBL/GenBank/DDBJ whole genome shotgun (WGS) entry which is preliminary data.</text>
</comment>
<name>A0A1F7I5A8_9BACT</name>
<comment type="similarity">
    <text evidence="2 5">Belongs to the RecX family.</text>
</comment>
<evidence type="ECO:0000256" key="3">
    <source>
        <dbReference type="ARBA" id="ARBA00018111"/>
    </source>
</evidence>
<dbReference type="Pfam" id="PF02631">
    <property type="entry name" value="RecX_HTH2"/>
    <property type="match status" value="1"/>
</dbReference>
<dbReference type="GO" id="GO:0005737">
    <property type="term" value="C:cytoplasm"/>
    <property type="evidence" value="ECO:0007669"/>
    <property type="project" value="UniProtKB-SubCell"/>
</dbReference>
<gene>
    <name evidence="5" type="primary">recX</name>
    <name evidence="7" type="ORF">A3F34_00090</name>
</gene>
<evidence type="ECO:0000259" key="6">
    <source>
        <dbReference type="Pfam" id="PF02631"/>
    </source>
</evidence>
<evidence type="ECO:0000256" key="4">
    <source>
        <dbReference type="ARBA" id="ARBA00022490"/>
    </source>
</evidence>
<accession>A0A1F7I5A8</accession>
<evidence type="ECO:0000313" key="7">
    <source>
        <dbReference type="EMBL" id="OGK38452.1"/>
    </source>
</evidence>
<dbReference type="AlphaFoldDB" id="A0A1F7I5A8"/>
<dbReference type="HAMAP" id="MF_01114">
    <property type="entry name" value="RecX"/>
    <property type="match status" value="1"/>
</dbReference>
<evidence type="ECO:0000256" key="1">
    <source>
        <dbReference type="ARBA" id="ARBA00004496"/>
    </source>
</evidence>
<dbReference type="Proteomes" id="UP000179024">
    <property type="component" value="Unassembled WGS sequence"/>
</dbReference>
<feature type="domain" description="RecX second three-helical" evidence="6">
    <location>
        <begin position="65"/>
        <end position="105"/>
    </location>
</feature>
<evidence type="ECO:0000256" key="5">
    <source>
        <dbReference type="HAMAP-Rule" id="MF_01114"/>
    </source>
</evidence>
<keyword evidence="4 5" id="KW-0963">Cytoplasm</keyword>
<reference evidence="7 8" key="1">
    <citation type="journal article" date="2016" name="Nat. Commun.">
        <title>Thousands of microbial genomes shed light on interconnected biogeochemical processes in an aquifer system.</title>
        <authorList>
            <person name="Anantharaman K."/>
            <person name="Brown C.T."/>
            <person name="Hug L.A."/>
            <person name="Sharon I."/>
            <person name="Castelle C.J."/>
            <person name="Probst A.J."/>
            <person name="Thomas B.C."/>
            <person name="Singh A."/>
            <person name="Wilkins M.J."/>
            <person name="Karaoz U."/>
            <person name="Brodie E.L."/>
            <person name="Williams K.H."/>
            <person name="Hubbard S.S."/>
            <person name="Banfield J.F."/>
        </authorList>
    </citation>
    <scope>NUCLEOTIDE SEQUENCE [LARGE SCALE GENOMIC DNA]</scope>
</reference>
<protein>
    <recommendedName>
        <fullName evidence="3 5">Regulatory protein RecX</fullName>
    </recommendedName>
</protein>
<evidence type="ECO:0000256" key="2">
    <source>
        <dbReference type="ARBA" id="ARBA00009695"/>
    </source>
</evidence>
<sequence length="158" mass="19130">MAKFTFYDYIRSRLDRFLLRRPRSEFEIRHYLRGKLIRKNIVDKDKQEAIIADLVKEVQDLGSIDDEKFAQWWVDERTYFKPRGKKALQFELYRKGIPKDIIDETITAANIDEKALILQLIAKKHFTDFNQKVIQFLLRKGFSYQNIKKAIEEWEKKR</sequence>
<dbReference type="Gene3D" id="1.10.10.10">
    <property type="entry name" value="Winged helix-like DNA-binding domain superfamily/Winged helix DNA-binding domain"/>
    <property type="match status" value="3"/>
</dbReference>
<dbReference type="InterPro" id="IPR053924">
    <property type="entry name" value="RecX_HTH_2nd"/>
</dbReference>